<dbReference type="InterPro" id="IPR002155">
    <property type="entry name" value="Thiolase"/>
</dbReference>
<dbReference type="GO" id="GO:0003985">
    <property type="term" value="F:acetyl-CoA C-acetyltransferase activity"/>
    <property type="evidence" value="ECO:0007669"/>
    <property type="project" value="UniProtKB-EC"/>
</dbReference>
<dbReference type="GO" id="GO:0006635">
    <property type="term" value="P:fatty acid beta-oxidation"/>
    <property type="evidence" value="ECO:0007669"/>
    <property type="project" value="TreeGrafter"/>
</dbReference>
<dbReference type="PROSITE" id="PS00098">
    <property type="entry name" value="THIOLASE_1"/>
    <property type="match status" value="1"/>
</dbReference>
<dbReference type="STRING" id="308745.A0A0F8W419"/>
<dbReference type="Gene3D" id="3.40.47.10">
    <property type="match status" value="1"/>
</dbReference>
<evidence type="ECO:0000256" key="8">
    <source>
        <dbReference type="ARBA" id="ARBA00037924"/>
    </source>
</evidence>
<gene>
    <name evidence="13" type="ORF">ARAM_002270</name>
</gene>
<organism evidence="13 14">
    <name type="scientific">Aspergillus rambellii</name>
    <dbReference type="NCBI Taxonomy" id="308745"/>
    <lineage>
        <taxon>Eukaryota</taxon>
        <taxon>Fungi</taxon>
        <taxon>Dikarya</taxon>
        <taxon>Ascomycota</taxon>
        <taxon>Pezizomycotina</taxon>
        <taxon>Eurotiomycetes</taxon>
        <taxon>Eurotiomycetidae</taxon>
        <taxon>Eurotiales</taxon>
        <taxon>Aspergillaceae</taxon>
        <taxon>Aspergillus</taxon>
        <taxon>Aspergillus subgen. Nidulantes</taxon>
    </lineage>
</organism>
<dbReference type="GO" id="GO:0005739">
    <property type="term" value="C:mitochondrion"/>
    <property type="evidence" value="ECO:0007669"/>
    <property type="project" value="TreeGrafter"/>
</dbReference>
<evidence type="ECO:0000256" key="7">
    <source>
        <dbReference type="ARBA" id="ARBA00023315"/>
    </source>
</evidence>
<dbReference type="InterPro" id="IPR020616">
    <property type="entry name" value="Thiolase_N"/>
</dbReference>
<dbReference type="FunFam" id="3.40.47.10:FF:000007">
    <property type="entry name" value="acetyl-CoA acetyltransferase, mitochondrial"/>
    <property type="match status" value="1"/>
</dbReference>
<feature type="domain" description="Thiolase N-terminal" evidence="11">
    <location>
        <begin position="7"/>
        <end position="267"/>
    </location>
</feature>
<feature type="domain" description="Thiolase C-terminal" evidence="12">
    <location>
        <begin position="275"/>
        <end position="396"/>
    </location>
</feature>
<evidence type="ECO:0000256" key="5">
    <source>
        <dbReference type="ARBA" id="ARBA00022679"/>
    </source>
</evidence>
<comment type="cofactor">
    <cofactor evidence="1">
        <name>K(+)</name>
        <dbReference type="ChEBI" id="CHEBI:29103"/>
    </cofactor>
</comment>
<dbReference type="InterPro" id="IPR020617">
    <property type="entry name" value="Thiolase_C"/>
</dbReference>
<accession>A0A0F8W419</accession>
<dbReference type="PROSITE" id="PS00737">
    <property type="entry name" value="THIOLASE_2"/>
    <property type="match status" value="1"/>
</dbReference>
<comment type="caution">
    <text evidence="13">The sequence shown here is derived from an EMBL/GenBank/DDBJ whole genome shotgun (WGS) entry which is preliminary data.</text>
</comment>
<feature type="active site" description="Proton acceptor" evidence="9">
    <location>
        <position position="384"/>
    </location>
</feature>
<dbReference type="PIRSF" id="PIRSF000429">
    <property type="entry name" value="Ac-CoA_Ac_transf"/>
    <property type="match status" value="1"/>
</dbReference>
<evidence type="ECO:0000256" key="1">
    <source>
        <dbReference type="ARBA" id="ARBA00001958"/>
    </source>
</evidence>
<reference evidence="13 14" key="1">
    <citation type="submission" date="2015-02" db="EMBL/GenBank/DDBJ databases">
        <title>Draft Genome Sequences of Two Closely-Related Aflatoxigenic Aspergillus Species Obtained from the Cote d'Ivoire.</title>
        <authorList>
            <person name="Moore G.G."/>
            <person name="Beltz S.B."/>
            <person name="Mack B.M."/>
        </authorList>
    </citation>
    <scope>NUCLEOTIDE SEQUENCE [LARGE SCALE GENOMIC DNA]</scope>
    <source>
        <strain evidence="13 14">SRRC1468</strain>
    </source>
</reference>
<dbReference type="Proteomes" id="UP000034291">
    <property type="component" value="Unassembled WGS sequence"/>
</dbReference>
<dbReference type="InterPro" id="IPR020613">
    <property type="entry name" value="Thiolase_CS"/>
</dbReference>
<evidence type="ECO:0000256" key="3">
    <source>
        <dbReference type="ARBA" id="ARBA00011881"/>
    </source>
</evidence>
<proteinExistence type="inferred from homology"/>
<keyword evidence="5 10" id="KW-0808">Transferase</keyword>
<comment type="pathway">
    <text evidence="8">Metabolic intermediate biosynthesis; (R)-mevalonate biosynthesis; (R)-mevalonate from acetyl-CoA: step 1/3.</text>
</comment>
<dbReference type="Pfam" id="PF02803">
    <property type="entry name" value="Thiolase_C"/>
    <property type="match status" value="1"/>
</dbReference>
<evidence type="ECO:0000259" key="12">
    <source>
        <dbReference type="Pfam" id="PF02803"/>
    </source>
</evidence>
<evidence type="ECO:0000256" key="10">
    <source>
        <dbReference type="RuleBase" id="RU003557"/>
    </source>
</evidence>
<evidence type="ECO:0000256" key="6">
    <source>
        <dbReference type="ARBA" id="ARBA00022958"/>
    </source>
</evidence>
<dbReference type="Pfam" id="PF00108">
    <property type="entry name" value="Thiolase_N"/>
    <property type="match status" value="1"/>
</dbReference>
<comment type="similarity">
    <text evidence="2 10">Belongs to the thiolase-like superfamily. Thiolase family.</text>
</comment>
<evidence type="ECO:0000313" key="14">
    <source>
        <dbReference type="Proteomes" id="UP000034291"/>
    </source>
</evidence>
<dbReference type="InterPro" id="IPR016039">
    <property type="entry name" value="Thiolase-like"/>
</dbReference>
<dbReference type="PANTHER" id="PTHR18919">
    <property type="entry name" value="ACETYL-COA C-ACYLTRANSFERASE"/>
    <property type="match status" value="1"/>
</dbReference>
<dbReference type="NCBIfam" id="TIGR01930">
    <property type="entry name" value="AcCoA-C-Actrans"/>
    <property type="match status" value="1"/>
</dbReference>
<evidence type="ECO:0000313" key="13">
    <source>
        <dbReference type="EMBL" id="KKK12645.1"/>
    </source>
</evidence>
<protein>
    <recommendedName>
        <fullName evidence="4">acetyl-CoA C-acetyltransferase</fullName>
        <ecNumber evidence="4">2.3.1.9</ecNumber>
    </recommendedName>
</protein>
<dbReference type="PANTHER" id="PTHR18919:SF165">
    <property type="entry name" value="ACETYL-COA ACETYLTRANSFERASE"/>
    <property type="match status" value="1"/>
</dbReference>
<dbReference type="EMBL" id="JZBS01004009">
    <property type="protein sequence ID" value="KKK12645.1"/>
    <property type="molecule type" value="Genomic_DNA"/>
</dbReference>
<feature type="active site" description="Acyl-thioester intermediate" evidence="9">
    <location>
        <position position="92"/>
    </location>
</feature>
<evidence type="ECO:0000256" key="2">
    <source>
        <dbReference type="ARBA" id="ARBA00010982"/>
    </source>
</evidence>
<dbReference type="EC" id="2.3.1.9" evidence="4"/>
<evidence type="ECO:0000256" key="4">
    <source>
        <dbReference type="ARBA" id="ARBA00012705"/>
    </source>
</evidence>
<feature type="active site" description="Proton acceptor" evidence="9">
    <location>
        <position position="354"/>
    </location>
</feature>
<name>A0A0F8W419_9EURO</name>
<dbReference type="GO" id="GO:0006696">
    <property type="term" value="P:ergosterol biosynthetic process"/>
    <property type="evidence" value="ECO:0007669"/>
    <property type="project" value="TreeGrafter"/>
</dbReference>
<keyword evidence="7 10" id="KW-0012">Acyltransferase</keyword>
<keyword evidence="6" id="KW-0630">Potassium</keyword>
<sequence>MSSLPPVYIVSYARTPVGSFLGSLSAQTAPQLGSHAIKAALERAQGVKPSDVQEVFFGNVLSANVGQNPARQCALGAGLSDSTVCTTVNKVCASALKAVILGAQTIMTGNADIVVAGGTESMSNTPHYLPNLRTGAKYGHQTMVDGIMKDGLTDAGKQEIMGLQAEECAQEHGFNREQQDDYAIRSYEKAQAAQKAGLFDSEIAPIELPGFRGKPGVTVSLDDEPKNLNPDKLRAMKPAFIPGTGTVTAPNASPLNDGAAAVILVSEAKVKELGLKPVAKILGWGEAAQQPSKFTTAPALAIPKALKHAGVSQDAVDAFEINEAFSVVALANMKLLGLSEEKVNMHGGAVAIGHPLGASGARILTTLLGVLKAKQGKIGCAGICNGGGGASAMVIEYLA</sequence>
<dbReference type="CDD" id="cd00751">
    <property type="entry name" value="thiolase"/>
    <property type="match status" value="1"/>
</dbReference>
<dbReference type="AlphaFoldDB" id="A0A0F8W419"/>
<dbReference type="OrthoDB" id="5404651at2759"/>
<dbReference type="SUPFAM" id="SSF53901">
    <property type="entry name" value="Thiolase-like"/>
    <property type="match status" value="2"/>
</dbReference>
<evidence type="ECO:0000259" key="11">
    <source>
        <dbReference type="Pfam" id="PF00108"/>
    </source>
</evidence>
<comment type="subunit">
    <text evidence="3">Homotetramer.</text>
</comment>
<keyword evidence="14" id="KW-1185">Reference proteome</keyword>
<dbReference type="InterPro" id="IPR020615">
    <property type="entry name" value="Thiolase_acyl_enz_int_AS"/>
</dbReference>
<evidence type="ECO:0000256" key="9">
    <source>
        <dbReference type="PIRSR" id="PIRSR000429-1"/>
    </source>
</evidence>